<comment type="caution">
    <text evidence="1">The sequence shown here is derived from an EMBL/GenBank/DDBJ whole genome shotgun (WGS) entry which is preliminary data.</text>
</comment>
<reference evidence="1 2" key="1">
    <citation type="submission" date="2007-04" db="EMBL/GenBank/DDBJ databases">
        <authorList>
            <person name="Fulton L."/>
            <person name="Clifton S."/>
            <person name="Fulton B."/>
            <person name="Xu J."/>
            <person name="Minx P."/>
            <person name="Pepin K.H."/>
            <person name="Johnson M."/>
            <person name="Thiruvilangam P."/>
            <person name="Bhonagiri V."/>
            <person name="Nash W.E."/>
            <person name="Mardis E.R."/>
            <person name="Wilson R.K."/>
        </authorList>
    </citation>
    <scope>NUCLEOTIDE SEQUENCE [LARGE SCALE GENOMIC DNA]</scope>
    <source>
        <strain evidence="1 2">ATCC 29799</strain>
    </source>
</reference>
<evidence type="ECO:0000313" key="1">
    <source>
        <dbReference type="EMBL" id="EDN01103.1"/>
    </source>
</evidence>
<dbReference type="Proteomes" id="UP000003639">
    <property type="component" value="Unassembled WGS sequence"/>
</dbReference>
<reference evidence="1 2" key="2">
    <citation type="submission" date="2007-06" db="EMBL/GenBank/DDBJ databases">
        <title>Draft genome sequence of Pseudoflavonifractor capillosus ATCC 29799.</title>
        <authorList>
            <person name="Sudarsanam P."/>
            <person name="Ley R."/>
            <person name="Guruge J."/>
            <person name="Turnbaugh P.J."/>
            <person name="Mahowald M."/>
            <person name="Liep D."/>
            <person name="Gordon J."/>
        </authorList>
    </citation>
    <scope>NUCLEOTIDE SEQUENCE [LARGE SCALE GENOMIC DNA]</scope>
    <source>
        <strain evidence="1 2">ATCC 29799</strain>
    </source>
</reference>
<accession>A6NS65</accession>
<organism evidence="1 2">
    <name type="scientific">Pseudoflavonifractor capillosus ATCC 29799</name>
    <dbReference type="NCBI Taxonomy" id="411467"/>
    <lineage>
        <taxon>Bacteria</taxon>
        <taxon>Bacillati</taxon>
        <taxon>Bacillota</taxon>
        <taxon>Clostridia</taxon>
        <taxon>Eubacteriales</taxon>
        <taxon>Oscillospiraceae</taxon>
        <taxon>Pseudoflavonifractor</taxon>
    </lineage>
</organism>
<dbReference type="EMBL" id="AAXG02000007">
    <property type="protein sequence ID" value="EDN01103.1"/>
    <property type="molecule type" value="Genomic_DNA"/>
</dbReference>
<evidence type="ECO:0000313" key="2">
    <source>
        <dbReference type="Proteomes" id="UP000003639"/>
    </source>
</evidence>
<proteinExistence type="predicted"/>
<dbReference type="AlphaFoldDB" id="A6NS65"/>
<gene>
    <name evidence="1" type="ORF">BACCAP_01044</name>
</gene>
<protein>
    <submittedName>
        <fullName evidence="1">Uncharacterized protein</fullName>
    </submittedName>
</protein>
<keyword evidence="2" id="KW-1185">Reference proteome</keyword>
<sequence length="51" mass="6024">MPYNGSSLGNISLLAQNRFFISLQIYSHLTIFTSKYIRSFLIIFFEFQNEI</sequence>
<name>A6NS65_9FIRM</name>